<dbReference type="SUPFAM" id="SSF101148">
    <property type="entry name" value="Plant invertase/pectin methylesterase inhibitor"/>
    <property type="match status" value="1"/>
</dbReference>
<comment type="pathway">
    <text evidence="1">Glycan metabolism; pectin degradation; 2-dehydro-3-deoxy-D-gluconate from pectin: step 1/5.</text>
</comment>
<dbReference type="EMBL" id="GISG01139992">
    <property type="protein sequence ID" value="MBA4644816.1"/>
    <property type="molecule type" value="Transcribed_RNA"/>
</dbReference>
<dbReference type="Pfam" id="PF01095">
    <property type="entry name" value="Pectinesterase"/>
    <property type="match status" value="1"/>
</dbReference>
<name>A0A7C8ZJZ7_OPUST</name>
<organism evidence="5">
    <name type="scientific">Opuntia streptacantha</name>
    <name type="common">Prickly pear cactus</name>
    <name type="synonym">Opuntia cardona</name>
    <dbReference type="NCBI Taxonomy" id="393608"/>
    <lineage>
        <taxon>Eukaryota</taxon>
        <taxon>Viridiplantae</taxon>
        <taxon>Streptophyta</taxon>
        <taxon>Embryophyta</taxon>
        <taxon>Tracheophyta</taxon>
        <taxon>Spermatophyta</taxon>
        <taxon>Magnoliopsida</taxon>
        <taxon>eudicotyledons</taxon>
        <taxon>Gunneridae</taxon>
        <taxon>Pentapetalae</taxon>
        <taxon>Caryophyllales</taxon>
        <taxon>Cactineae</taxon>
        <taxon>Cactaceae</taxon>
        <taxon>Opuntioideae</taxon>
        <taxon>Opuntia</taxon>
    </lineage>
</organism>
<dbReference type="InterPro" id="IPR011050">
    <property type="entry name" value="Pectin_lyase_fold/virulence"/>
</dbReference>
<dbReference type="UniPathway" id="UPA00545">
    <property type="reaction ID" value="UER00823"/>
</dbReference>
<dbReference type="AlphaFoldDB" id="A0A7C8ZJZ7"/>
<reference evidence="5" key="2">
    <citation type="submission" date="2020-07" db="EMBL/GenBank/DDBJ databases">
        <authorList>
            <person name="Vera ALvarez R."/>
            <person name="Arias-Moreno D.M."/>
            <person name="Jimenez-Jacinto V."/>
            <person name="Jimenez-Bremont J.F."/>
            <person name="Swaminathan K."/>
            <person name="Moose S.P."/>
            <person name="Guerrero-Gonzalez M.L."/>
            <person name="Marino-Ramirez L."/>
            <person name="Landsman D."/>
            <person name="Rodriguez-Kessler M."/>
            <person name="Delgado-Sanchez P."/>
        </authorList>
    </citation>
    <scope>NUCLEOTIDE SEQUENCE</scope>
    <source>
        <tissue evidence="5">Cladode</tissue>
    </source>
</reference>
<dbReference type="GO" id="GO:0042545">
    <property type="term" value="P:cell wall modification"/>
    <property type="evidence" value="ECO:0007669"/>
    <property type="project" value="InterPro"/>
</dbReference>
<accession>A0A7C8ZJZ7</accession>
<dbReference type="GO" id="GO:0030599">
    <property type="term" value="F:pectinesterase activity"/>
    <property type="evidence" value="ECO:0007669"/>
    <property type="project" value="UniProtKB-EC"/>
</dbReference>
<keyword evidence="3" id="KW-0063">Aspartyl esterase</keyword>
<dbReference type="EC" id="3.1.1.11" evidence="5"/>
<evidence type="ECO:0000256" key="2">
    <source>
        <dbReference type="ARBA" id="ARBA00022801"/>
    </source>
</evidence>
<dbReference type="GO" id="GO:0045490">
    <property type="term" value="P:pectin catabolic process"/>
    <property type="evidence" value="ECO:0007669"/>
    <property type="project" value="UniProtKB-UniPathway"/>
</dbReference>
<evidence type="ECO:0000256" key="1">
    <source>
        <dbReference type="ARBA" id="ARBA00005184"/>
    </source>
</evidence>
<feature type="domain" description="Pectinesterase catalytic" evidence="4">
    <location>
        <begin position="101"/>
        <end position="140"/>
    </location>
</feature>
<dbReference type="InterPro" id="IPR012334">
    <property type="entry name" value="Pectin_lyas_fold"/>
</dbReference>
<dbReference type="InterPro" id="IPR035513">
    <property type="entry name" value="Invertase/methylesterase_inhib"/>
</dbReference>
<dbReference type="InterPro" id="IPR000070">
    <property type="entry name" value="Pectinesterase_cat"/>
</dbReference>
<proteinExistence type="predicted"/>
<evidence type="ECO:0000259" key="4">
    <source>
        <dbReference type="Pfam" id="PF01095"/>
    </source>
</evidence>
<evidence type="ECO:0000256" key="3">
    <source>
        <dbReference type="ARBA" id="ARBA00023085"/>
    </source>
</evidence>
<reference evidence="5" key="1">
    <citation type="journal article" date="2013" name="J. Plant Res.">
        <title>Effect of fungi and light on seed germination of three Opuntia species from semiarid lands of central Mexico.</title>
        <authorList>
            <person name="Delgado-Sanchez P."/>
            <person name="Jimenez-Bremont J.F."/>
            <person name="Guerrero-Gonzalez Mde L."/>
            <person name="Flores J."/>
        </authorList>
    </citation>
    <scope>NUCLEOTIDE SEQUENCE</scope>
    <source>
        <tissue evidence="5">Cladode</tissue>
    </source>
</reference>
<protein>
    <submittedName>
        <fullName evidence="5">Pectinesterase</fullName>
        <ecNumber evidence="5">3.1.1.11</ecNumber>
    </submittedName>
</protein>
<dbReference type="Gene3D" id="1.20.140.40">
    <property type="entry name" value="Invertase/pectin methylesterase inhibitor family protein"/>
    <property type="match status" value="1"/>
</dbReference>
<evidence type="ECO:0000313" key="5">
    <source>
        <dbReference type="EMBL" id="MBA4644816.1"/>
    </source>
</evidence>
<dbReference type="Gene3D" id="2.160.20.10">
    <property type="entry name" value="Single-stranded right-handed beta-helix, Pectin lyase-like"/>
    <property type="match status" value="1"/>
</dbReference>
<dbReference type="SUPFAM" id="SSF51126">
    <property type="entry name" value="Pectin lyase-like"/>
    <property type="match status" value="1"/>
</dbReference>
<sequence>MTNQDTCVEGLNNVGGAVKDEMGQRLKDLSELVSNCLAIYAATSGLDDFSGTPIQNRRRRRLLGSGPEPNPELKYDPEFPGWMSRAERQLLGTPTQSIQADIIVAQDGSGTVRTISEAIKQAPEYSPRRVLIRVKAGMYVRSNPILN</sequence>
<keyword evidence="2 5" id="KW-0378">Hydrolase</keyword>
<dbReference type="PANTHER" id="PTHR31707">
    <property type="entry name" value="PECTINESTERASE"/>
    <property type="match status" value="1"/>
</dbReference>